<sequence length="287" mass="28677">MASGADESGDDMVVGRTNTSEDRTLLLAINGENAPDGYGEDFVLNVSTDGDKVLVSTPRGVDGIHAKGTVSFPTGGAIGTIPAGNGVIAQGLNGAVGYVHGSARDRTLENSVGAGLLGVGGTAAAGVFGTGVNGVVGYEQATSRDLAFEAAQRAGVLGRGETGVSGDGANGAGVFGRGLPGVQGQSDAGAGVLATGQTGVVASGNDGPGVLASSSTEQAGVLKSARMAQLWLVPIRIEDPRSLDRSNAGELLATVWADREERGIDITSLWFCKVGGDPQQANWVKLA</sequence>
<dbReference type="RefSeq" id="WP_196396206.1">
    <property type="nucleotide sequence ID" value="NZ_JADNYM010000008.1"/>
</dbReference>
<comment type="caution">
    <text evidence="1">The sequence shown here is derived from an EMBL/GenBank/DDBJ whole genome shotgun (WGS) entry which is preliminary data.</text>
</comment>
<gene>
    <name evidence="1" type="ORF">IV500_07620</name>
</gene>
<keyword evidence="2" id="KW-1185">Reference proteome</keyword>
<reference evidence="1 2" key="1">
    <citation type="submission" date="2020-11" db="EMBL/GenBank/DDBJ databases">
        <title>Arthrobacter antarcticus sp. nov., isolated from Antarctic Soil.</title>
        <authorList>
            <person name="Li J."/>
        </authorList>
    </citation>
    <scope>NUCLEOTIDE SEQUENCE [LARGE SCALE GENOMIC DNA]</scope>
    <source>
        <strain evidence="1 2">Z1-20</strain>
    </source>
</reference>
<protein>
    <submittedName>
        <fullName evidence="1">Uncharacterized protein</fullName>
    </submittedName>
</protein>
<name>A0A931GA14_9MICC</name>
<proteinExistence type="predicted"/>
<evidence type="ECO:0000313" key="1">
    <source>
        <dbReference type="EMBL" id="MBG0739257.1"/>
    </source>
</evidence>
<organism evidence="1 2">
    <name type="scientific">Arthrobacter terrae</name>
    <dbReference type="NCBI Taxonomy" id="2935737"/>
    <lineage>
        <taxon>Bacteria</taxon>
        <taxon>Bacillati</taxon>
        <taxon>Actinomycetota</taxon>
        <taxon>Actinomycetes</taxon>
        <taxon>Micrococcales</taxon>
        <taxon>Micrococcaceae</taxon>
        <taxon>Arthrobacter</taxon>
    </lineage>
</organism>
<dbReference type="EMBL" id="JADNYM010000008">
    <property type="protein sequence ID" value="MBG0739257.1"/>
    <property type="molecule type" value="Genomic_DNA"/>
</dbReference>
<dbReference type="AlphaFoldDB" id="A0A931GA14"/>
<accession>A0A931GA14</accession>
<dbReference type="Proteomes" id="UP000655366">
    <property type="component" value="Unassembled WGS sequence"/>
</dbReference>
<evidence type="ECO:0000313" key="2">
    <source>
        <dbReference type="Proteomes" id="UP000655366"/>
    </source>
</evidence>